<sequence>MSIQSMHGIIDQIQFQARQASALSKGIQSEVGAASTSGGNASFSDMLLGSIKSISQVQSTAQNQAEAYMSGASDIELNDVMVSLQKSSLALNLGVQVRNKMVSAYQEIMGMSL</sequence>
<dbReference type="PANTHER" id="PTHR34653:SF1">
    <property type="entry name" value="FLAGELLAR HOOK-BASAL BODY COMPLEX PROTEIN FLIE"/>
    <property type="match status" value="1"/>
</dbReference>
<dbReference type="EMBL" id="FPAU01000012">
    <property type="protein sequence ID" value="SFU20148.1"/>
    <property type="molecule type" value="Genomic_DNA"/>
</dbReference>
<keyword evidence="6" id="KW-0966">Cell projection</keyword>
<protein>
    <recommendedName>
        <fullName evidence="3 5">Flagellar hook-basal body complex protein FliE</fullName>
    </recommendedName>
</protein>
<evidence type="ECO:0000313" key="7">
    <source>
        <dbReference type="Proteomes" id="UP000199187"/>
    </source>
</evidence>
<gene>
    <name evidence="5" type="primary">fliE</name>
    <name evidence="6" type="ORF">SAMN05192562_11217</name>
</gene>
<comment type="subcellular location">
    <subcellularLocation>
        <location evidence="1 5">Bacterial flagellum basal body</location>
    </subcellularLocation>
</comment>
<evidence type="ECO:0000256" key="2">
    <source>
        <dbReference type="ARBA" id="ARBA00009272"/>
    </source>
</evidence>
<dbReference type="InterPro" id="IPR001624">
    <property type="entry name" value="FliE"/>
</dbReference>
<dbReference type="HAMAP" id="MF_00724">
    <property type="entry name" value="FliE"/>
    <property type="match status" value="1"/>
</dbReference>
<evidence type="ECO:0000256" key="3">
    <source>
        <dbReference type="ARBA" id="ARBA00018024"/>
    </source>
</evidence>
<keyword evidence="6" id="KW-0969">Cilium</keyword>
<evidence type="ECO:0000256" key="1">
    <source>
        <dbReference type="ARBA" id="ARBA00004117"/>
    </source>
</evidence>
<dbReference type="GO" id="GO:0005198">
    <property type="term" value="F:structural molecule activity"/>
    <property type="evidence" value="ECO:0007669"/>
    <property type="project" value="UniProtKB-UniRule"/>
</dbReference>
<evidence type="ECO:0000313" key="6">
    <source>
        <dbReference type="EMBL" id="SFU20148.1"/>
    </source>
</evidence>
<dbReference type="Proteomes" id="UP000199187">
    <property type="component" value="Unassembled WGS sequence"/>
</dbReference>
<keyword evidence="4 5" id="KW-0975">Bacterial flagellum</keyword>
<name>A0A1I7E873_9ENTR</name>
<dbReference type="Pfam" id="PF02049">
    <property type="entry name" value="FliE"/>
    <property type="match status" value="1"/>
</dbReference>
<reference evidence="7" key="1">
    <citation type="submission" date="2016-10" db="EMBL/GenBank/DDBJ databases">
        <authorList>
            <person name="Varghese N."/>
            <person name="Submissions S."/>
        </authorList>
    </citation>
    <scope>NUCLEOTIDE SEQUENCE [LARGE SCALE GENOMIC DNA]</scope>
    <source>
        <strain evidence="7">Ah-143</strain>
    </source>
</reference>
<evidence type="ECO:0000256" key="5">
    <source>
        <dbReference type="HAMAP-Rule" id="MF_00724"/>
    </source>
</evidence>
<dbReference type="OrthoDB" id="8909229at2"/>
<keyword evidence="7" id="KW-1185">Reference proteome</keyword>
<keyword evidence="6" id="KW-0282">Flagellum</keyword>
<dbReference type="GO" id="GO:0009425">
    <property type="term" value="C:bacterial-type flagellum basal body"/>
    <property type="evidence" value="ECO:0007669"/>
    <property type="project" value="UniProtKB-SubCell"/>
</dbReference>
<organism evidence="6 7">
    <name type="scientific">Kosakonia arachidis</name>
    <dbReference type="NCBI Taxonomy" id="551989"/>
    <lineage>
        <taxon>Bacteria</taxon>
        <taxon>Pseudomonadati</taxon>
        <taxon>Pseudomonadota</taxon>
        <taxon>Gammaproteobacteria</taxon>
        <taxon>Enterobacterales</taxon>
        <taxon>Enterobacteriaceae</taxon>
        <taxon>Kosakonia</taxon>
    </lineage>
</organism>
<dbReference type="AlphaFoldDB" id="A0A1I7E873"/>
<dbReference type="GO" id="GO:0003774">
    <property type="term" value="F:cytoskeletal motor activity"/>
    <property type="evidence" value="ECO:0007669"/>
    <property type="project" value="InterPro"/>
</dbReference>
<evidence type="ECO:0000256" key="4">
    <source>
        <dbReference type="ARBA" id="ARBA00023143"/>
    </source>
</evidence>
<dbReference type="GO" id="GO:0071973">
    <property type="term" value="P:bacterial-type flagellum-dependent cell motility"/>
    <property type="evidence" value="ECO:0007669"/>
    <property type="project" value="InterPro"/>
</dbReference>
<dbReference type="NCBIfam" id="TIGR00205">
    <property type="entry name" value="fliE"/>
    <property type="match status" value="1"/>
</dbReference>
<comment type="similarity">
    <text evidence="2 5">Belongs to the FliE family.</text>
</comment>
<dbReference type="PANTHER" id="PTHR34653">
    <property type="match status" value="1"/>
</dbReference>
<accession>A0A1I7E873</accession>
<proteinExistence type="inferred from homology"/>
<dbReference type="RefSeq" id="WP_090126785.1">
    <property type="nucleotide sequence ID" value="NZ_CP045300.1"/>
</dbReference>
<dbReference type="PRINTS" id="PR01006">
    <property type="entry name" value="FLGHOOKFLIE"/>
</dbReference>